<comment type="caution">
    <text evidence="2">The sequence shown here is derived from an EMBL/GenBank/DDBJ whole genome shotgun (WGS) entry which is preliminary data.</text>
</comment>
<dbReference type="PANTHER" id="PTHR46438">
    <property type="entry name" value="ALPHA/BETA-HYDROLASES SUPERFAMILY PROTEIN"/>
    <property type="match status" value="1"/>
</dbReference>
<protein>
    <submittedName>
        <fullName evidence="2">Alpha/beta fold hydrolase</fullName>
    </submittedName>
</protein>
<dbReference type="SUPFAM" id="SSF53474">
    <property type="entry name" value="alpha/beta-Hydrolases"/>
    <property type="match status" value="1"/>
</dbReference>
<dbReference type="GeneID" id="73046663"/>
<accession>A0ABD5Q6C4</accession>
<reference evidence="2 3" key="1">
    <citation type="journal article" date="2019" name="Int. J. Syst. Evol. Microbiol.">
        <title>The Global Catalogue of Microorganisms (GCM) 10K type strain sequencing project: providing services to taxonomists for standard genome sequencing and annotation.</title>
        <authorList>
            <consortium name="The Broad Institute Genomics Platform"/>
            <consortium name="The Broad Institute Genome Sequencing Center for Infectious Disease"/>
            <person name="Wu L."/>
            <person name="Ma J."/>
        </authorList>
    </citation>
    <scope>NUCLEOTIDE SEQUENCE [LARGE SCALE GENOMIC DNA]</scope>
    <source>
        <strain evidence="2 3">XZYJ18</strain>
    </source>
</reference>
<dbReference type="PRINTS" id="PR00111">
    <property type="entry name" value="ABHYDROLASE"/>
</dbReference>
<dbReference type="EMBL" id="JBHSHT010000002">
    <property type="protein sequence ID" value="MFC4826241.1"/>
    <property type="molecule type" value="Genomic_DNA"/>
</dbReference>
<evidence type="ECO:0000259" key="1">
    <source>
        <dbReference type="Pfam" id="PF12697"/>
    </source>
</evidence>
<organism evidence="2 3">
    <name type="scientific">Halorussus aquaticus</name>
    <dbReference type="NCBI Taxonomy" id="2953748"/>
    <lineage>
        <taxon>Archaea</taxon>
        <taxon>Methanobacteriati</taxon>
        <taxon>Methanobacteriota</taxon>
        <taxon>Stenosarchaea group</taxon>
        <taxon>Halobacteria</taxon>
        <taxon>Halobacteriales</taxon>
        <taxon>Haladaptataceae</taxon>
        <taxon>Halorussus</taxon>
    </lineage>
</organism>
<dbReference type="InterPro" id="IPR000073">
    <property type="entry name" value="AB_hydrolase_1"/>
</dbReference>
<evidence type="ECO:0000313" key="3">
    <source>
        <dbReference type="Proteomes" id="UP001595945"/>
    </source>
</evidence>
<dbReference type="InterPro" id="IPR029058">
    <property type="entry name" value="AB_hydrolase_fold"/>
</dbReference>
<proteinExistence type="predicted"/>
<keyword evidence="2" id="KW-0378">Hydrolase</keyword>
<evidence type="ECO:0000313" key="2">
    <source>
        <dbReference type="EMBL" id="MFC4826241.1"/>
    </source>
</evidence>
<dbReference type="GO" id="GO:0016787">
    <property type="term" value="F:hydrolase activity"/>
    <property type="evidence" value="ECO:0007669"/>
    <property type="project" value="UniProtKB-KW"/>
</dbReference>
<dbReference type="RefSeq" id="WP_254268142.1">
    <property type="nucleotide sequence ID" value="NZ_CP100400.1"/>
</dbReference>
<dbReference type="Proteomes" id="UP001595945">
    <property type="component" value="Unassembled WGS sequence"/>
</dbReference>
<keyword evidence="3" id="KW-1185">Reference proteome</keyword>
<sequence length="320" mass="35106">MPLDHAADPSAEAKPYVEALARVCDYYDVDAESRYADLPDPARKVHYLTAGDGPPLLLLHGLSTNGATWVPMFDALTDRFTVYAPDRPGRGLSTAVDYRETGFREFGVEYVADLLDALGIEETAVMGNSLGGFQSLALTVDRPERVRRLCLVGAPAGLSRSIPPLFRLLDLPLVGDWLFDYIEAESVADARDAYRRINVEDDSALPDAYFEPGLVAEDLPGQRESLRSLMETLGTVRGMGPQFDLHEEVRGIETPTRFVWGTEDYFWSPSVGRPVAGAMANADFVTLNDHGHMPWLEPGDAAEEAAVEFLTGEVRPDSIS</sequence>
<dbReference type="AlphaFoldDB" id="A0ABD5Q6C4"/>
<gene>
    <name evidence="2" type="ORF">ACFO9K_18460</name>
</gene>
<dbReference type="Pfam" id="PF12697">
    <property type="entry name" value="Abhydrolase_6"/>
    <property type="match status" value="1"/>
</dbReference>
<dbReference type="Gene3D" id="3.40.50.1820">
    <property type="entry name" value="alpha/beta hydrolase"/>
    <property type="match status" value="1"/>
</dbReference>
<feature type="domain" description="AB hydrolase-1" evidence="1">
    <location>
        <begin position="56"/>
        <end position="301"/>
    </location>
</feature>
<name>A0ABD5Q6C4_9EURY</name>